<dbReference type="Pfam" id="PF09827">
    <property type="entry name" value="CRISPR_Cas2"/>
    <property type="match status" value="1"/>
</dbReference>
<evidence type="ECO:0000256" key="6">
    <source>
        <dbReference type="ARBA" id="ARBA00022801"/>
    </source>
</evidence>
<protein>
    <recommendedName>
        <fullName evidence="9">CRISPR-associated endoribonuclease Cas2</fullName>
        <ecNumber evidence="9">3.1.-.-</ecNumber>
    </recommendedName>
</protein>
<dbReference type="AlphaFoldDB" id="A0A3E1EYL8"/>
<dbReference type="EC" id="3.1.-.-" evidence="9"/>
<dbReference type="CDD" id="cd09725">
    <property type="entry name" value="Cas2_I_II_III"/>
    <property type="match status" value="1"/>
</dbReference>
<feature type="binding site" evidence="9">
    <location>
        <position position="10"/>
    </location>
    <ligand>
        <name>Mg(2+)</name>
        <dbReference type="ChEBI" id="CHEBI:18420"/>
        <note>catalytic</note>
    </ligand>
</feature>
<dbReference type="PANTHER" id="PTHR34405:SF3">
    <property type="entry name" value="CRISPR-ASSOCIATED ENDORIBONUCLEASE CAS2 3"/>
    <property type="match status" value="1"/>
</dbReference>
<dbReference type="EMBL" id="QURB01000003">
    <property type="protein sequence ID" value="RFC54638.1"/>
    <property type="molecule type" value="Genomic_DNA"/>
</dbReference>
<evidence type="ECO:0000256" key="9">
    <source>
        <dbReference type="HAMAP-Rule" id="MF_01471"/>
    </source>
</evidence>
<keyword evidence="3 9" id="KW-0540">Nuclease</keyword>
<dbReference type="InterPro" id="IPR021127">
    <property type="entry name" value="CRISPR_associated_Cas2"/>
</dbReference>
<evidence type="ECO:0000313" key="10">
    <source>
        <dbReference type="EMBL" id="RFC54638.1"/>
    </source>
</evidence>
<dbReference type="GO" id="GO:0004521">
    <property type="term" value="F:RNA endonuclease activity"/>
    <property type="evidence" value="ECO:0007669"/>
    <property type="project" value="InterPro"/>
</dbReference>
<keyword evidence="8 9" id="KW-0051">Antiviral defense</keyword>
<evidence type="ECO:0000256" key="5">
    <source>
        <dbReference type="ARBA" id="ARBA00022759"/>
    </source>
</evidence>
<evidence type="ECO:0000256" key="4">
    <source>
        <dbReference type="ARBA" id="ARBA00022723"/>
    </source>
</evidence>
<dbReference type="GO" id="GO:0043571">
    <property type="term" value="P:maintenance of CRISPR repeat elements"/>
    <property type="evidence" value="ECO:0007669"/>
    <property type="project" value="UniProtKB-UniRule"/>
</dbReference>
<organism evidence="10 11">
    <name type="scientific">Brumimicrobium aurantiacum</name>
    <dbReference type="NCBI Taxonomy" id="1737063"/>
    <lineage>
        <taxon>Bacteria</taxon>
        <taxon>Pseudomonadati</taxon>
        <taxon>Bacteroidota</taxon>
        <taxon>Flavobacteriia</taxon>
        <taxon>Flavobacteriales</taxon>
        <taxon>Crocinitomicaceae</taxon>
        <taxon>Brumimicrobium</taxon>
    </lineage>
</organism>
<evidence type="ECO:0000256" key="8">
    <source>
        <dbReference type="ARBA" id="ARBA00023118"/>
    </source>
</evidence>
<accession>A0A3E1EYL8</accession>
<comment type="subunit">
    <text evidence="9">Homodimer, forms a heterotetramer with a Cas1 homodimer.</text>
</comment>
<reference evidence="10 11" key="1">
    <citation type="submission" date="2018-08" db="EMBL/GenBank/DDBJ databases">
        <title>The draft genome squence of Brumimicrobium sp. N62.</title>
        <authorList>
            <person name="Du Z.-J."/>
            <person name="Luo H.-R."/>
        </authorList>
    </citation>
    <scope>NUCLEOTIDE SEQUENCE [LARGE SCALE GENOMIC DNA]</scope>
    <source>
        <strain evidence="10 11">N62</strain>
    </source>
</reference>
<dbReference type="GO" id="GO:0016787">
    <property type="term" value="F:hydrolase activity"/>
    <property type="evidence" value="ECO:0007669"/>
    <property type="project" value="UniProtKB-KW"/>
</dbReference>
<dbReference type="InterPro" id="IPR019199">
    <property type="entry name" value="Virulence_VapD/CRISPR_Cas2"/>
</dbReference>
<dbReference type="SUPFAM" id="SSF143430">
    <property type="entry name" value="TTP0101/SSO1404-like"/>
    <property type="match status" value="1"/>
</dbReference>
<keyword evidence="6 9" id="KW-0378">Hydrolase</keyword>
<comment type="caution">
    <text evidence="10">The sequence shown here is derived from an EMBL/GenBank/DDBJ whole genome shotgun (WGS) entry which is preliminary data.</text>
</comment>
<evidence type="ECO:0000256" key="3">
    <source>
        <dbReference type="ARBA" id="ARBA00022722"/>
    </source>
</evidence>
<evidence type="ECO:0000256" key="1">
    <source>
        <dbReference type="ARBA" id="ARBA00001946"/>
    </source>
</evidence>
<evidence type="ECO:0000313" key="11">
    <source>
        <dbReference type="Proteomes" id="UP000257127"/>
    </source>
</evidence>
<keyword evidence="7 9" id="KW-0460">Magnesium</keyword>
<name>A0A3E1EYL8_9FLAO</name>
<comment type="cofactor">
    <cofactor evidence="1 9">
        <name>Mg(2+)</name>
        <dbReference type="ChEBI" id="CHEBI:18420"/>
    </cofactor>
</comment>
<sequence length="92" mass="10868">MNNVIIVTYDISNNKVRTQFSKFLEKYGVRVQFSVFEIKNSKRIMDIVKNGIEERFSKKFEKSDSIYIFCANHKNTIRYGSANLLDNDMIFI</sequence>
<dbReference type="OrthoDB" id="9798176at2"/>
<dbReference type="NCBIfam" id="TIGR01573">
    <property type="entry name" value="cas2"/>
    <property type="match status" value="1"/>
</dbReference>
<dbReference type="RefSeq" id="WP_116880473.1">
    <property type="nucleotide sequence ID" value="NZ_QURB01000003.1"/>
</dbReference>
<dbReference type="Gene3D" id="3.30.70.240">
    <property type="match status" value="1"/>
</dbReference>
<dbReference type="GO" id="GO:0051607">
    <property type="term" value="P:defense response to virus"/>
    <property type="evidence" value="ECO:0007669"/>
    <property type="project" value="UniProtKB-UniRule"/>
</dbReference>
<dbReference type="GO" id="GO:0046872">
    <property type="term" value="F:metal ion binding"/>
    <property type="evidence" value="ECO:0007669"/>
    <property type="project" value="UniProtKB-UniRule"/>
</dbReference>
<keyword evidence="4 9" id="KW-0479">Metal-binding</keyword>
<dbReference type="HAMAP" id="MF_01471">
    <property type="entry name" value="Cas2"/>
    <property type="match status" value="1"/>
</dbReference>
<gene>
    <name evidence="9 10" type="primary">cas2</name>
    <name evidence="10" type="ORF">DXU93_06520</name>
</gene>
<comment type="similarity">
    <text evidence="2 9">Belongs to the CRISPR-associated endoribonuclease Cas2 protein family.</text>
</comment>
<comment type="function">
    <text evidence="9">CRISPR (clustered regularly interspaced short palindromic repeat), is an adaptive immune system that provides protection against mobile genetic elements (viruses, transposable elements and conjugative plasmids). CRISPR clusters contain sequences complementary to antecedent mobile elements and target invading nucleic acids. CRISPR clusters are transcribed and processed into CRISPR RNA (crRNA). Functions as a ssRNA-specific endoribonuclease. Involved in the integration of spacer DNA into the CRISPR cassette.</text>
</comment>
<dbReference type="Proteomes" id="UP000257127">
    <property type="component" value="Unassembled WGS sequence"/>
</dbReference>
<evidence type="ECO:0000256" key="2">
    <source>
        <dbReference type="ARBA" id="ARBA00009959"/>
    </source>
</evidence>
<proteinExistence type="inferred from homology"/>
<dbReference type="PANTHER" id="PTHR34405">
    <property type="entry name" value="CRISPR-ASSOCIATED ENDORIBONUCLEASE CAS2"/>
    <property type="match status" value="1"/>
</dbReference>
<keyword evidence="11" id="KW-1185">Reference proteome</keyword>
<keyword evidence="5 9" id="KW-0255">Endonuclease</keyword>
<evidence type="ECO:0000256" key="7">
    <source>
        <dbReference type="ARBA" id="ARBA00022842"/>
    </source>
</evidence>